<name>A0A6J4LTZ1_9ACTN</name>
<evidence type="ECO:0000313" key="2">
    <source>
        <dbReference type="EMBL" id="CAA9341316.1"/>
    </source>
</evidence>
<organism evidence="2">
    <name type="scientific">uncultured Friedmanniella sp</name>
    <dbReference type="NCBI Taxonomy" id="335381"/>
    <lineage>
        <taxon>Bacteria</taxon>
        <taxon>Bacillati</taxon>
        <taxon>Actinomycetota</taxon>
        <taxon>Actinomycetes</taxon>
        <taxon>Propionibacteriales</taxon>
        <taxon>Nocardioidaceae</taxon>
        <taxon>Friedmanniella</taxon>
        <taxon>environmental samples</taxon>
    </lineage>
</organism>
<feature type="compositionally biased region" description="Basic residues" evidence="1">
    <location>
        <begin position="52"/>
        <end position="63"/>
    </location>
</feature>
<feature type="compositionally biased region" description="Low complexity" evidence="1">
    <location>
        <begin position="26"/>
        <end position="37"/>
    </location>
</feature>
<protein>
    <submittedName>
        <fullName evidence="2">Uncharacterized protein RSP_6119</fullName>
    </submittedName>
</protein>
<dbReference type="EMBL" id="CADCTS010000512">
    <property type="protein sequence ID" value="CAA9341316.1"/>
    <property type="molecule type" value="Genomic_DNA"/>
</dbReference>
<proteinExistence type="predicted"/>
<feature type="compositionally biased region" description="Basic and acidic residues" evidence="1">
    <location>
        <begin position="38"/>
        <end position="51"/>
    </location>
</feature>
<feature type="compositionally biased region" description="Basic and acidic residues" evidence="1">
    <location>
        <begin position="1"/>
        <end position="16"/>
    </location>
</feature>
<evidence type="ECO:0000256" key="1">
    <source>
        <dbReference type="SAM" id="MobiDB-lite"/>
    </source>
</evidence>
<sequence length="123" mass="13516">DRGQALPDVRPHDHLAQEVGAGLGRGPLLLAGLPARQARPDRRRTRDERAGAARRARPGRHHLPVGGRPGGRWRRLAAAHGARPSRRPASRRPRPGRDHPVGAGRRRLDREGPDPHPPQHDGM</sequence>
<gene>
    <name evidence="2" type="ORF">AVDCRST_MAG48-3657</name>
</gene>
<reference evidence="2" key="1">
    <citation type="submission" date="2020-02" db="EMBL/GenBank/DDBJ databases">
        <authorList>
            <person name="Meier V. D."/>
        </authorList>
    </citation>
    <scope>NUCLEOTIDE SEQUENCE</scope>
    <source>
        <strain evidence="2">AVDCRST_MAG48</strain>
    </source>
</reference>
<feature type="compositionally biased region" description="Basic residues" evidence="1">
    <location>
        <begin position="71"/>
        <end position="94"/>
    </location>
</feature>
<feature type="non-terminal residue" evidence="2">
    <location>
        <position position="1"/>
    </location>
</feature>
<feature type="region of interest" description="Disordered" evidence="1">
    <location>
        <begin position="1"/>
        <end position="123"/>
    </location>
</feature>
<accession>A0A6J4LTZ1</accession>
<feature type="compositionally biased region" description="Basic and acidic residues" evidence="1">
    <location>
        <begin position="95"/>
        <end position="123"/>
    </location>
</feature>
<dbReference type="AlphaFoldDB" id="A0A6J4LTZ1"/>
<feature type="non-terminal residue" evidence="2">
    <location>
        <position position="123"/>
    </location>
</feature>